<keyword evidence="1" id="KW-0812">Transmembrane</keyword>
<keyword evidence="3" id="KW-1185">Reference proteome</keyword>
<accession>A0A5M8QM91</accession>
<gene>
    <name evidence="2" type="ORF">FQ330_02885</name>
</gene>
<comment type="caution">
    <text evidence="2">The sequence shown here is derived from an EMBL/GenBank/DDBJ whole genome shotgun (WGS) entry which is preliminary data.</text>
</comment>
<evidence type="ECO:0008006" key="4">
    <source>
        <dbReference type="Google" id="ProtNLM"/>
    </source>
</evidence>
<evidence type="ECO:0000313" key="3">
    <source>
        <dbReference type="Proteomes" id="UP000323221"/>
    </source>
</evidence>
<dbReference type="EMBL" id="VOIR01000011">
    <property type="protein sequence ID" value="KAA6436368.1"/>
    <property type="molecule type" value="Genomic_DNA"/>
</dbReference>
<reference evidence="2 3" key="1">
    <citation type="submission" date="2019-08" db="EMBL/GenBank/DDBJ databases">
        <title>Agrococcus lahaulensis sp. nov., isolated from a cold desert of the Indian Himalayas.</title>
        <authorList>
            <person name="Qu J.H."/>
        </authorList>
    </citation>
    <scope>NUCLEOTIDE SEQUENCE [LARGE SCALE GENOMIC DNA]</scope>
    <source>
        <strain evidence="2 3">NS18</strain>
    </source>
</reference>
<dbReference type="OrthoDB" id="4794509at2"/>
<feature type="transmembrane region" description="Helical" evidence="1">
    <location>
        <begin position="42"/>
        <end position="68"/>
    </location>
</feature>
<sequence length="116" mass="12271">MTYTPPEQPQQGGYQPYQPATGNQYGGYAAAPASTSKKLSMWGLILGISSIIIPIFLNAIAGGVLSGIGLAKEPQGRMMAIWGIVTSVLGFIWGFIFWPIVVFGLLFAAIAESGAY</sequence>
<dbReference type="AlphaFoldDB" id="A0A5M8QM91"/>
<proteinExistence type="predicted"/>
<dbReference type="Proteomes" id="UP000323221">
    <property type="component" value="Unassembled WGS sequence"/>
</dbReference>
<protein>
    <recommendedName>
        <fullName evidence="4">DUF4190 domain-containing protein</fullName>
    </recommendedName>
</protein>
<keyword evidence="1" id="KW-1133">Transmembrane helix</keyword>
<dbReference type="RefSeq" id="WP_146355066.1">
    <property type="nucleotide sequence ID" value="NZ_VOIR01000011.1"/>
</dbReference>
<organism evidence="2 3">
    <name type="scientific">Agrococcus sediminis</name>
    <dbReference type="NCBI Taxonomy" id="2599924"/>
    <lineage>
        <taxon>Bacteria</taxon>
        <taxon>Bacillati</taxon>
        <taxon>Actinomycetota</taxon>
        <taxon>Actinomycetes</taxon>
        <taxon>Micrococcales</taxon>
        <taxon>Microbacteriaceae</taxon>
        <taxon>Agrococcus</taxon>
    </lineage>
</organism>
<evidence type="ECO:0000313" key="2">
    <source>
        <dbReference type="EMBL" id="KAA6436368.1"/>
    </source>
</evidence>
<evidence type="ECO:0000256" key="1">
    <source>
        <dbReference type="SAM" id="Phobius"/>
    </source>
</evidence>
<keyword evidence="1" id="KW-0472">Membrane</keyword>
<name>A0A5M8QM91_9MICO</name>
<feature type="transmembrane region" description="Helical" evidence="1">
    <location>
        <begin position="80"/>
        <end position="110"/>
    </location>
</feature>